<keyword evidence="10 12" id="KW-0012">Acyltransferase</keyword>
<dbReference type="GO" id="GO:0006635">
    <property type="term" value="P:fatty acid beta-oxidation"/>
    <property type="evidence" value="ECO:0007669"/>
    <property type="project" value="TreeGrafter"/>
</dbReference>
<feature type="active site" description="Acyl-thioester intermediate" evidence="11">
    <location>
        <position position="89"/>
    </location>
</feature>
<dbReference type="InterPro" id="IPR002155">
    <property type="entry name" value="Thiolase"/>
</dbReference>
<evidence type="ECO:0000313" key="15">
    <source>
        <dbReference type="EMBL" id="AFA36454.3"/>
    </source>
</evidence>
<dbReference type="Pfam" id="PF00108">
    <property type="entry name" value="Thiolase_N"/>
    <property type="match status" value="1"/>
</dbReference>
<dbReference type="CDD" id="cd00751">
    <property type="entry name" value="thiolase"/>
    <property type="match status" value="1"/>
</dbReference>
<evidence type="ECO:0000256" key="11">
    <source>
        <dbReference type="PIRSR" id="PIRSR000429-1"/>
    </source>
</evidence>
<name>H6WUJ7_9EUKA</name>
<dbReference type="PROSITE" id="PS00099">
    <property type="entry name" value="THIOLASE_3"/>
    <property type="match status" value="1"/>
</dbReference>
<dbReference type="Pfam" id="PF02803">
    <property type="entry name" value="Thiolase_C"/>
    <property type="match status" value="1"/>
</dbReference>
<feature type="active site" description="Proton acceptor" evidence="11">
    <location>
        <position position="345"/>
    </location>
</feature>
<dbReference type="SUPFAM" id="SSF53901">
    <property type="entry name" value="Thiolase-like"/>
    <property type="match status" value="2"/>
</dbReference>
<evidence type="ECO:0000259" key="13">
    <source>
        <dbReference type="Pfam" id="PF00108"/>
    </source>
</evidence>
<evidence type="ECO:0000256" key="6">
    <source>
        <dbReference type="ARBA" id="ARBA00022723"/>
    </source>
</evidence>
<evidence type="ECO:0000256" key="7">
    <source>
        <dbReference type="ARBA" id="ARBA00022946"/>
    </source>
</evidence>
<keyword evidence="6" id="KW-0479">Metal-binding</keyword>
<evidence type="ECO:0000256" key="3">
    <source>
        <dbReference type="ARBA" id="ARBA00011881"/>
    </source>
</evidence>
<dbReference type="PANTHER" id="PTHR18919:SF156">
    <property type="entry name" value="ACETYL-COA ACETYLTRANSFERASE, MITOCHONDRIAL"/>
    <property type="match status" value="1"/>
</dbReference>
<evidence type="ECO:0000256" key="2">
    <source>
        <dbReference type="ARBA" id="ARBA00010982"/>
    </source>
</evidence>
<dbReference type="GO" id="GO:0046872">
    <property type="term" value="F:metal ion binding"/>
    <property type="evidence" value="ECO:0007669"/>
    <property type="project" value="UniProtKB-KW"/>
</dbReference>
<dbReference type="InterPro" id="IPR020615">
    <property type="entry name" value="Thiolase_acyl_enz_int_AS"/>
</dbReference>
<feature type="domain" description="Thiolase C-terminal" evidence="14">
    <location>
        <begin position="266"/>
        <end position="387"/>
    </location>
</feature>
<dbReference type="EC" id="2.3.1.9" evidence="4"/>
<accession>H6WUJ7</accession>
<feature type="active site" description="Proton acceptor" evidence="11">
    <location>
        <position position="375"/>
    </location>
</feature>
<protein>
    <recommendedName>
        <fullName evidence="4">acetyl-CoA C-acetyltransferase</fullName>
        <ecNumber evidence="4">2.3.1.9</ecNumber>
    </recommendedName>
</protein>
<dbReference type="InterPro" id="IPR016039">
    <property type="entry name" value="Thiolase-like"/>
</dbReference>
<dbReference type="PIRSF" id="PIRSF000429">
    <property type="entry name" value="Ac-CoA_Ac_transf"/>
    <property type="match status" value="1"/>
</dbReference>
<dbReference type="PANTHER" id="PTHR18919">
    <property type="entry name" value="ACETYL-COA C-ACYLTRANSFERASE"/>
    <property type="match status" value="1"/>
</dbReference>
<dbReference type="InterPro" id="IPR020613">
    <property type="entry name" value="Thiolase_CS"/>
</dbReference>
<evidence type="ECO:0000256" key="8">
    <source>
        <dbReference type="ARBA" id="ARBA00022958"/>
    </source>
</evidence>
<feature type="domain" description="Thiolase N-terminal" evidence="13">
    <location>
        <begin position="5"/>
        <end position="257"/>
    </location>
</feature>
<dbReference type="GO" id="GO:0003985">
    <property type="term" value="F:acetyl-CoA C-acetyltransferase activity"/>
    <property type="evidence" value="ECO:0007669"/>
    <property type="project" value="UniProtKB-EC"/>
</dbReference>
<keyword evidence="8" id="KW-0630">Potassium</keyword>
<evidence type="ECO:0000256" key="10">
    <source>
        <dbReference type="ARBA" id="ARBA00023315"/>
    </source>
</evidence>
<dbReference type="Gene3D" id="3.40.47.10">
    <property type="match status" value="1"/>
</dbReference>
<evidence type="ECO:0000256" key="9">
    <source>
        <dbReference type="ARBA" id="ARBA00023128"/>
    </source>
</evidence>
<comment type="subunit">
    <text evidence="3">Homotetramer.</text>
</comment>
<dbReference type="PROSITE" id="PS00098">
    <property type="entry name" value="THIOLASE_1"/>
    <property type="match status" value="1"/>
</dbReference>
<dbReference type="AlphaFoldDB" id="H6WUJ7"/>
<reference evidence="15" key="1">
    <citation type="submission" date="2012-04" db="EMBL/GenBank/DDBJ databases">
        <title>Characterization and stress-dependent expression of a gene encoding acettl-CoA aceytltransferase (ACAT) from Isochrysis galbana.</title>
        <authorList>
            <person name="Wan W."/>
            <person name="Yue Y."/>
            <person name="Liang K."/>
        </authorList>
    </citation>
    <scope>NUCLEOTIDE SEQUENCE</scope>
    <source>
        <strain evidence="15">CCMM5001</strain>
    </source>
</reference>
<dbReference type="EMBL" id="JQ310661">
    <property type="protein sequence ID" value="AFA36454.3"/>
    <property type="molecule type" value="mRNA"/>
</dbReference>
<evidence type="ECO:0000256" key="1">
    <source>
        <dbReference type="ARBA" id="ARBA00004173"/>
    </source>
</evidence>
<keyword evidence="9" id="KW-0496">Mitochondrion</keyword>
<dbReference type="NCBIfam" id="TIGR01930">
    <property type="entry name" value="AcCoA-C-Actrans"/>
    <property type="match status" value="1"/>
</dbReference>
<proteinExistence type="evidence at transcript level"/>
<dbReference type="PROSITE" id="PS00737">
    <property type="entry name" value="THIOLASE_2"/>
    <property type="match status" value="1"/>
</dbReference>
<keyword evidence="5 12" id="KW-0808">Transferase</keyword>
<dbReference type="InterPro" id="IPR020617">
    <property type="entry name" value="Thiolase_C"/>
</dbReference>
<organism evidence="15">
    <name type="scientific">Isochrysis sp. CCMM5001</name>
    <dbReference type="NCBI Taxonomy" id="1133105"/>
    <lineage>
        <taxon>Eukaryota</taxon>
        <taxon>Haptista</taxon>
        <taxon>Haptophyta</taxon>
        <taxon>Prymnesiophyceae</taxon>
        <taxon>Isochrysidales</taxon>
        <taxon>Isochrysidaceae</taxon>
        <taxon>Isochrysis</taxon>
    </lineage>
</organism>
<keyword evidence="7" id="KW-0809">Transit peptide</keyword>
<dbReference type="InterPro" id="IPR020616">
    <property type="entry name" value="Thiolase_N"/>
</dbReference>
<sequence>MREPVCIVGAARTPLGGFNGSLASLSAPQLGAAAIIGALAKAGVAKEAVEQCWMGNVVSAGVGQAPARQAARAAGLADSTCCTTVNKVCSSGMKAIVLGAQQIMLGQTEVVVAGGMESMSNIPYYAPKVRFGARMGNATMVDGMIHDGLWDPYGNCHMGTYAELCAETHGITKDMQDAHADESYNRARSASFEDEVVPVTVKSRKGETIISLDDEIAQPPKPASSAKPAFKRDGGTVTAANASTISDGAAALVLMSRAAAKAHGATVLATIRGFGDAEQEPEWFTTAPSAAIPRALANAGLSGVSSVDFFEINEAFSVVSLANNKLLGLDPNKVNIRGGAVALGHPIGASGARIVVTLLSVLRDKGGKIGVAGICNGGGGASAIVIEAEK</sequence>
<evidence type="ECO:0000256" key="4">
    <source>
        <dbReference type="ARBA" id="ARBA00012705"/>
    </source>
</evidence>
<evidence type="ECO:0000256" key="12">
    <source>
        <dbReference type="RuleBase" id="RU003557"/>
    </source>
</evidence>
<evidence type="ECO:0000256" key="5">
    <source>
        <dbReference type="ARBA" id="ARBA00022679"/>
    </source>
</evidence>
<dbReference type="InterPro" id="IPR020610">
    <property type="entry name" value="Thiolase_AS"/>
</dbReference>
<comment type="similarity">
    <text evidence="2 12">Belongs to the thiolase-like superfamily. Thiolase family.</text>
</comment>
<comment type="subcellular location">
    <subcellularLocation>
        <location evidence="1">Mitochondrion</location>
    </subcellularLocation>
</comment>
<dbReference type="GO" id="GO:0005739">
    <property type="term" value="C:mitochondrion"/>
    <property type="evidence" value="ECO:0007669"/>
    <property type="project" value="UniProtKB-SubCell"/>
</dbReference>
<dbReference type="FunFam" id="3.40.47.10:FF:000007">
    <property type="entry name" value="acetyl-CoA acetyltransferase, mitochondrial"/>
    <property type="match status" value="1"/>
</dbReference>
<evidence type="ECO:0000259" key="14">
    <source>
        <dbReference type="Pfam" id="PF02803"/>
    </source>
</evidence>